<dbReference type="SUPFAM" id="SSF52540">
    <property type="entry name" value="P-loop containing nucleoside triphosphate hydrolases"/>
    <property type="match status" value="1"/>
</dbReference>
<dbReference type="RefSeq" id="WP_025977417.1">
    <property type="nucleotide sequence ID" value="NZ_CP038027.1"/>
</dbReference>
<dbReference type="AlphaFoldDB" id="A0A172Y3Y4"/>
<dbReference type="InterPro" id="IPR027417">
    <property type="entry name" value="P-loop_NTPase"/>
</dbReference>
<dbReference type="EMBL" id="CP015614">
    <property type="protein sequence ID" value="ANF53913.1"/>
    <property type="molecule type" value="Genomic_DNA"/>
</dbReference>
<sequence length="233" mass="24760">MVDLTTEMAGLWAALGPAPAHRGRVILFAAATSGEGVSTVAREFARMAAVRGRRPVWLIDGDLSQQGQMEQIAVEPDRFGRLGASVRASPDGSAFYAVSPPLRGRDGKPAAPGRILTAKACLGGRLYVTRFHMELLRAGQRVEAVDDPRYWTRLRAHADTVVIDAPAADRSDMALTLAPLADSTVMVVAADSTGAAAPAALREEIDAAGGRVAGLVMNRSTWSPPKLLKRFFS</sequence>
<organism evidence="1 2">
    <name type="scientific">Brevundimonas naejangsanensis</name>
    <dbReference type="NCBI Taxonomy" id="588932"/>
    <lineage>
        <taxon>Bacteria</taxon>
        <taxon>Pseudomonadati</taxon>
        <taxon>Pseudomonadota</taxon>
        <taxon>Alphaproteobacteria</taxon>
        <taxon>Caulobacterales</taxon>
        <taxon>Caulobacteraceae</taxon>
        <taxon>Brevundimonas</taxon>
    </lineage>
</organism>
<reference evidence="1 2" key="1">
    <citation type="journal article" date="2014" name="Genome Announc.">
        <title>Genome Sequence of a Promising Hydrogen-Producing Facultative Anaerobic Bacterium, Brevundimonas naejangsanensis Strain B1.</title>
        <authorList>
            <person name="Su H."/>
            <person name="Zhang T."/>
            <person name="Bao M."/>
            <person name="Jiang Y."/>
            <person name="Wang Y."/>
            <person name="Tan T."/>
        </authorList>
    </citation>
    <scope>NUCLEOTIDE SEQUENCE [LARGE SCALE GENOMIC DNA]</scope>
    <source>
        <strain evidence="1 2">B1</strain>
    </source>
</reference>
<evidence type="ECO:0000313" key="1">
    <source>
        <dbReference type="EMBL" id="ANF53913.1"/>
    </source>
</evidence>
<gene>
    <name evidence="1" type="ORF">DA69_03610</name>
</gene>
<dbReference type="STRING" id="588932.DA69_03610"/>
<proteinExistence type="predicted"/>
<dbReference type="eggNOG" id="COG0489">
    <property type="taxonomic scope" value="Bacteria"/>
</dbReference>
<dbReference type="Gene3D" id="3.40.50.300">
    <property type="entry name" value="P-loop containing nucleotide triphosphate hydrolases"/>
    <property type="match status" value="1"/>
</dbReference>
<dbReference type="KEGG" id="bne:DA69_03610"/>
<dbReference type="InterPro" id="IPR050445">
    <property type="entry name" value="Bact_polysacc_biosynth/exp"/>
</dbReference>
<dbReference type="Proteomes" id="UP000077603">
    <property type="component" value="Chromosome"/>
</dbReference>
<accession>A0A172Y3Y4</accession>
<evidence type="ECO:0000313" key="2">
    <source>
        <dbReference type="Proteomes" id="UP000077603"/>
    </source>
</evidence>
<protein>
    <submittedName>
        <fullName evidence="1">HfsB</fullName>
    </submittedName>
</protein>
<dbReference type="PANTHER" id="PTHR32309:SF13">
    <property type="entry name" value="FERRIC ENTEROBACTIN TRANSPORT PROTEIN FEPE"/>
    <property type="match status" value="1"/>
</dbReference>
<dbReference type="GO" id="GO:0005886">
    <property type="term" value="C:plasma membrane"/>
    <property type="evidence" value="ECO:0007669"/>
    <property type="project" value="TreeGrafter"/>
</dbReference>
<dbReference type="PANTHER" id="PTHR32309">
    <property type="entry name" value="TYROSINE-PROTEIN KINASE"/>
    <property type="match status" value="1"/>
</dbReference>
<keyword evidence="2" id="KW-1185">Reference proteome</keyword>
<dbReference type="OrthoDB" id="7183816at2"/>
<dbReference type="GO" id="GO:0004713">
    <property type="term" value="F:protein tyrosine kinase activity"/>
    <property type="evidence" value="ECO:0007669"/>
    <property type="project" value="TreeGrafter"/>
</dbReference>
<name>A0A172Y3Y4_9CAUL</name>